<dbReference type="PANTHER" id="PTHR10075:SF100">
    <property type="entry name" value="FASCICLIN-2"/>
    <property type="match status" value="1"/>
</dbReference>
<organism evidence="3 4">
    <name type="scientific">Anopheles melas</name>
    <dbReference type="NCBI Taxonomy" id="34690"/>
    <lineage>
        <taxon>Eukaryota</taxon>
        <taxon>Metazoa</taxon>
        <taxon>Ecdysozoa</taxon>
        <taxon>Arthropoda</taxon>
        <taxon>Hexapoda</taxon>
        <taxon>Insecta</taxon>
        <taxon>Pterygota</taxon>
        <taxon>Neoptera</taxon>
        <taxon>Endopterygota</taxon>
        <taxon>Diptera</taxon>
        <taxon>Nematocera</taxon>
        <taxon>Culicoidea</taxon>
        <taxon>Culicidae</taxon>
        <taxon>Anophelinae</taxon>
        <taxon>Anopheles</taxon>
    </lineage>
</organism>
<evidence type="ECO:0000259" key="2">
    <source>
        <dbReference type="PROSITE" id="PS50835"/>
    </source>
</evidence>
<name>A0A182TVP8_9DIPT</name>
<sequence>MNELGVARSHNATLQVSVLREEFRLEPQNTRVAQGETVLLECGPPRGSPEPTVFWRKNGQTLDLTNSKRIRIVDGGNLAIQDARQSDDGRYQCVAKNIVGVRESTVAFLRVHGKCWEFQCRRPYSDCLDHA</sequence>
<reference evidence="3" key="2">
    <citation type="submission" date="2020-05" db="UniProtKB">
        <authorList>
            <consortium name="EnsemblMetazoa"/>
        </authorList>
    </citation>
    <scope>IDENTIFICATION</scope>
    <source>
        <strain evidence="3">CM1001059</strain>
    </source>
</reference>
<dbReference type="VEuPathDB" id="VectorBase:AMEC009126"/>
<dbReference type="Proteomes" id="UP000075902">
    <property type="component" value="Unassembled WGS sequence"/>
</dbReference>
<dbReference type="InterPro" id="IPR007110">
    <property type="entry name" value="Ig-like_dom"/>
</dbReference>
<dbReference type="GO" id="GO:0070593">
    <property type="term" value="P:dendrite self-avoidance"/>
    <property type="evidence" value="ECO:0007669"/>
    <property type="project" value="TreeGrafter"/>
</dbReference>
<dbReference type="AlphaFoldDB" id="A0A182TVP8"/>
<dbReference type="SUPFAM" id="SSF48726">
    <property type="entry name" value="Immunoglobulin"/>
    <property type="match status" value="1"/>
</dbReference>
<dbReference type="FunFam" id="2.60.40.10:FF:000948">
    <property type="entry name" value="Roundabout 1"/>
    <property type="match status" value="1"/>
</dbReference>
<dbReference type="InterPro" id="IPR013783">
    <property type="entry name" value="Ig-like_fold"/>
</dbReference>
<reference evidence="4" key="1">
    <citation type="submission" date="2014-01" db="EMBL/GenBank/DDBJ databases">
        <title>The Genome Sequence of Anopheles melas CM1001059_A (V2).</title>
        <authorList>
            <consortium name="The Broad Institute Genomics Platform"/>
            <person name="Neafsey D.E."/>
            <person name="Besansky N."/>
            <person name="Howell P."/>
            <person name="Walton C."/>
            <person name="Young S.K."/>
            <person name="Zeng Q."/>
            <person name="Gargeya S."/>
            <person name="Fitzgerald M."/>
            <person name="Haas B."/>
            <person name="Abouelleil A."/>
            <person name="Allen A.W."/>
            <person name="Alvarado L."/>
            <person name="Arachchi H.M."/>
            <person name="Berlin A.M."/>
            <person name="Chapman S.B."/>
            <person name="Gainer-Dewar J."/>
            <person name="Goldberg J."/>
            <person name="Griggs A."/>
            <person name="Gujja S."/>
            <person name="Hansen M."/>
            <person name="Howarth C."/>
            <person name="Imamovic A."/>
            <person name="Ireland A."/>
            <person name="Larimer J."/>
            <person name="McCowan C."/>
            <person name="Murphy C."/>
            <person name="Pearson M."/>
            <person name="Poon T.W."/>
            <person name="Priest M."/>
            <person name="Roberts A."/>
            <person name="Saif S."/>
            <person name="Shea T."/>
            <person name="Sisk P."/>
            <person name="Sykes S."/>
            <person name="Wortman J."/>
            <person name="Nusbaum C."/>
            <person name="Birren B."/>
        </authorList>
    </citation>
    <scope>NUCLEOTIDE SEQUENCE [LARGE SCALE GENOMIC DNA]</scope>
    <source>
        <strain evidence="4">CM1001059</strain>
    </source>
</reference>
<evidence type="ECO:0000313" key="4">
    <source>
        <dbReference type="Proteomes" id="UP000075902"/>
    </source>
</evidence>
<feature type="domain" description="Ig-like" evidence="2">
    <location>
        <begin position="21"/>
        <end position="107"/>
    </location>
</feature>
<protein>
    <submittedName>
        <fullName evidence="3">Ig-like domain-containing protein</fullName>
    </submittedName>
</protein>
<evidence type="ECO:0000256" key="1">
    <source>
        <dbReference type="ARBA" id="ARBA00023319"/>
    </source>
</evidence>
<dbReference type="SMART" id="SM00408">
    <property type="entry name" value="IGc2"/>
    <property type="match status" value="1"/>
</dbReference>
<proteinExistence type="predicted"/>
<dbReference type="InterPro" id="IPR003598">
    <property type="entry name" value="Ig_sub2"/>
</dbReference>
<accession>A0A182TVP8</accession>
<dbReference type="GO" id="GO:0030424">
    <property type="term" value="C:axon"/>
    <property type="evidence" value="ECO:0007669"/>
    <property type="project" value="TreeGrafter"/>
</dbReference>
<dbReference type="PANTHER" id="PTHR10075">
    <property type="entry name" value="BASIGIN RELATED"/>
    <property type="match status" value="1"/>
</dbReference>
<dbReference type="Pfam" id="PF13927">
    <property type="entry name" value="Ig_3"/>
    <property type="match status" value="1"/>
</dbReference>
<dbReference type="STRING" id="34690.A0A182TVP8"/>
<dbReference type="InterPro" id="IPR003599">
    <property type="entry name" value="Ig_sub"/>
</dbReference>
<evidence type="ECO:0000313" key="3">
    <source>
        <dbReference type="EnsemblMetazoa" id="AMEC009126-PA"/>
    </source>
</evidence>
<keyword evidence="1" id="KW-0393">Immunoglobulin domain</keyword>
<dbReference type="InterPro" id="IPR036179">
    <property type="entry name" value="Ig-like_dom_sf"/>
</dbReference>
<dbReference type="PROSITE" id="PS50835">
    <property type="entry name" value="IG_LIKE"/>
    <property type="match status" value="1"/>
</dbReference>
<dbReference type="GO" id="GO:0098632">
    <property type="term" value="F:cell-cell adhesion mediator activity"/>
    <property type="evidence" value="ECO:0007669"/>
    <property type="project" value="TreeGrafter"/>
</dbReference>
<dbReference type="GO" id="GO:0005886">
    <property type="term" value="C:plasma membrane"/>
    <property type="evidence" value="ECO:0007669"/>
    <property type="project" value="TreeGrafter"/>
</dbReference>
<dbReference type="EnsemblMetazoa" id="AMEC009126-RA">
    <property type="protein sequence ID" value="AMEC009126-PA"/>
    <property type="gene ID" value="AMEC009126"/>
</dbReference>
<dbReference type="Gene3D" id="2.60.40.10">
    <property type="entry name" value="Immunoglobulins"/>
    <property type="match status" value="1"/>
</dbReference>
<dbReference type="SMART" id="SM00409">
    <property type="entry name" value="IG"/>
    <property type="match status" value="1"/>
</dbReference>
<dbReference type="GO" id="GO:0007411">
    <property type="term" value="P:axon guidance"/>
    <property type="evidence" value="ECO:0007669"/>
    <property type="project" value="TreeGrafter"/>
</dbReference>
<keyword evidence="4" id="KW-1185">Reference proteome</keyword>
<dbReference type="GO" id="GO:0007156">
    <property type="term" value="P:homophilic cell adhesion via plasma membrane adhesion molecules"/>
    <property type="evidence" value="ECO:0007669"/>
    <property type="project" value="TreeGrafter"/>
</dbReference>